<evidence type="ECO:0000256" key="4">
    <source>
        <dbReference type="ARBA" id="ARBA00022827"/>
    </source>
</evidence>
<dbReference type="GO" id="GO:0050660">
    <property type="term" value="F:flavin adenine dinucleotide binding"/>
    <property type="evidence" value="ECO:0007669"/>
    <property type="project" value="InterPro"/>
</dbReference>
<evidence type="ECO:0000256" key="3">
    <source>
        <dbReference type="ARBA" id="ARBA00022630"/>
    </source>
</evidence>
<evidence type="ECO:0000313" key="8">
    <source>
        <dbReference type="Proteomes" id="UP000546126"/>
    </source>
</evidence>
<dbReference type="Pfam" id="PF00441">
    <property type="entry name" value="Acyl-CoA_dh_1"/>
    <property type="match status" value="1"/>
</dbReference>
<dbReference type="Gene3D" id="2.40.110.10">
    <property type="entry name" value="Butyryl-CoA Dehydrogenase, subunit A, domain 2"/>
    <property type="match status" value="1"/>
</dbReference>
<dbReference type="InterPro" id="IPR013786">
    <property type="entry name" value="AcylCoA_DH/ox_N"/>
</dbReference>
<dbReference type="AlphaFoldDB" id="A0A7Y6M841"/>
<proteinExistence type="inferred from homology"/>
<dbReference type="SUPFAM" id="SSF47203">
    <property type="entry name" value="Acyl-CoA dehydrogenase C-terminal domain-like"/>
    <property type="match status" value="1"/>
</dbReference>
<feature type="domain" description="Acyl-CoA dehydrogenase/oxidase C-terminal" evidence="5">
    <location>
        <begin position="240"/>
        <end position="368"/>
    </location>
</feature>
<evidence type="ECO:0000256" key="1">
    <source>
        <dbReference type="ARBA" id="ARBA00001974"/>
    </source>
</evidence>
<dbReference type="Proteomes" id="UP000546126">
    <property type="component" value="Unassembled WGS sequence"/>
</dbReference>
<dbReference type="Gene3D" id="1.20.140.10">
    <property type="entry name" value="Butyryl-CoA Dehydrogenase, subunit A, domain 3"/>
    <property type="match status" value="1"/>
</dbReference>
<dbReference type="Gene3D" id="1.10.540.10">
    <property type="entry name" value="Acyl-CoA dehydrogenase/oxidase, N-terminal domain"/>
    <property type="match status" value="1"/>
</dbReference>
<dbReference type="InterPro" id="IPR046373">
    <property type="entry name" value="Acyl-CoA_Oxase/DH_mid-dom_sf"/>
</dbReference>
<keyword evidence="3" id="KW-0285">Flavoprotein</keyword>
<feature type="domain" description="Acyl-CoA dehydrogenase/oxidase N-terminal" evidence="6">
    <location>
        <begin position="22"/>
        <end position="115"/>
    </location>
</feature>
<dbReference type="RefSeq" id="WP_175598343.1">
    <property type="nucleotide sequence ID" value="NZ_JABWGO010000001.1"/>
</dbReference>
<dbReference type="PIRSF" id="PIRSF016578">
    <property type="entry name" value="HsaA"/>
    <property type="match status" value="1"/>
</dbReference>
<evidence type="ECO:0000313" key="7">
    <source>
        <dbReference type="EMBL" id="NUW38703.1"/>
    </source>
</evidence>
<comment type="cofactor">
    <cofactor evidence="1">
        <name>FAD</name>
        <dbReference type="ChEBI" id="CHEBI:57692"/>
    </cofactor>
</comment>
<evidence type="ECO:0000259" key="5">
    <source>
        <dbReference type="Pfam" id="PF00441"/>
    </source>
</evidence>
<dbReference type="GO" id="GO:0003995">
    <property type="term" value="F:acyl-CoA dehydrogenase activity"/>
    <property type="evidence" value="ECO:0007669"/>
    <property type="project" value="TreeGrafter"/>
</dbReference>
<dbReference type="Pfam" id="PF02771">
    <property type="entry name" value="Acyl-CoA_dh_N"/>
    <property type="match status" value="1"/>
</dbReference>
<keyword evidence="8" id="KW-1185">Reference proteome</keyword>
<dbReference type="EMBL" id="JABWGO010000001">
    <property type="protein sequence ID" value="NUW38703.1"/>
    <property type="molecule type" value="Genomic_DNA"/>
</dbReference>
<dbReference type="InterPro" id="IPR009100">
    <property type="entry name" value="AcylCoA_DH/oxidase_NM_dom_sf"/>
</dbReference>
<gene>
    <name evidence="7" type="ORF">HT134_00975</name>
</gene>
<keyword evidence="4" id="KW-0274">FAD</keyword>
<protein>
    <submittedName>
        <fullName evidence="7">Acyl-CoA/acyl-ACP dehydrogenase</fullName>
    </submittedName>
</protein>
<accession>A0A7Y6M841</accession>
<sequence>MVTDNSGAPDAIAAAREVLPTLHKTAAEVDADARFPEESLAALRASGLMGLLVPRHYGGLGGTLDDLVRVAQVLAGGCLSTAMIFAMHCQQVDALVHFAQEELRERILPHIAKGKIYLASITSERESGGHLLTGASPLEPTADGLLLKRDAPVVTGGAHADAYLVTMRSRPESSPNRVTLVLVDRHQADVEFTGEWDSLGMRGTHSIGLTMRATVPTEQIIGEDGEFRRVAVESFMPLAHIGWSACWLGTATEALRELVTVLRSAKRPKSLDIGSDLLHERIARIRQRLELISAYLRLVTDEVADHRNRGKSLDSSQVQIHLNILKITAAELAYEVSDHCVQVAGLGIGYLRNSPIPFERHLRDLRSAALNYSNDRLLRATGLLALSDSAVGLI</sequence>
<evidence type="ECO:0000256" key="2">
    <source>
        <dbReference type="ARBA" id="ARBA00009347"/>
    </source>
</evidence>
<dbReference type="PANTHER" id="PTHR43884">
    <property type="entry name" value="ACYL-COA DEHYDROGENASE"/>
    <property type="match status" value="1"/>
</dbReference>
<dbReference type="SUPFAM" id="SSF56645">
    <property type="entry name" value="Acyl-CoA dehydrogenase NM domain-like"/>
    <property type="match status" value="1"/>
</dbReference>
<comment type="caution">
    <text evidence="7">The sequence shown here is derived from an EMBL/GenBank/DDBJ whole genome shotgun (WGS) entry which is preliminary data.</text>
</comment>
<dbReference type="InterPro" id="IPR036250">
    <property type="entry name" value="AcylCo_DH-like_C"/>
</dbReference>
<reference evidence="7 8" key="1">
    <citation type="submission" date="2020-06" db="EMBL/GenBank/DDBJ databases">
        <authorList>
            <person name="Chanama M."/>
        </authorList>
    </citation>
    <scope>NUCLEOTIDE SEQUENCE [LARGE SCALE GENOMIC DNA]</scope>
    <source>
        <strain evidence="7 8">TBRC6557</strain>
    </source>
</reference>
<evidence type="ECO:0000259" key="6">
    <source>
        <dbReference type="Pfam" id="PF02771"/>
    </source>
</evidence>
<comment type="similarity">
    <text evidence="2">Belongs to the acyl-CoA dehydrogenase family.</text>
</comment>
<dbReference type="PANTHER" id="PTHR43884:SF12">
    <property type="entry name" value="ISOVALERYL-COA DEHYDROGENASE, MITOCHONDRIAL-RELATED"/>
    <property type="match status" value="1"/>
</dbReference>
<dbReference type="InterPro" id="IPR037069">
    <property type="entry name" value="AcylCoA_DH/ox_N_sf"/>
</dbReference>
<organism evidence="7 8">
    <name type="scientific">Nonomuraea rhodomycinica</name>
    <dbReference type="NCBI Taxonomy" id="1712872"/>
    <lineage>
        <taxon>Bacteria</taxon>
        <taxon>Bacillati</taxon>
        <taxon>Actinomycetota</taxon>
        <taxon>Actinomycetes</taxon>
        <taxon>Streptosporangiales</taxon>
        <taxon>Streptosporangiaceae</taxon>
        <taxon>Nonomuraea</taxon>
    </lineage>
</organism>
<dbReference type="InterPro" id="IPR009075">
    <property type="entry name" value="AcylCo_DH/oxidase_C"/>
</dbReference>
<name>A0A7Y6M841_9ACTN</name>